<dbReference type="PROSITE" id="PS51003">
    <property type="entry name" value="CYTB_CTER"/>
    <property type="match status" value="1"/>
</dbReference>
<dbReference type="GO" id="GO:0009055">
    <property type="term" value="F:electron transfer activity"/>
    <property type="evidence" value="ECO:0007669"/>
    <property type="project" value="InterPro"/>
</dbReference>
<dbReference type="GO" id="GO:0022904">
    <property type="term" value="P:respiratory electron transport chain"/>
    <property type="evidence" value="ECO:0007669"/>
    <property type="project" value="InterPro"/>
</dbReference>
<dbReference type="OrthoDB" id="9804503at2"/>
<dbReference type="InterPro" id="IPR016174">
    <property type="entry name" value="Di-haem_cyt_TM"/>
</dbReference>
<evidence type="ECO:0000313" key="16">
    <source>
        <dbReference type="EMBL" id="NHO38536.1"/>
    </source>
</evidence>
<feature type="transmembrane region" description="Helical" evidence="12">
    <location>
        <begin position="87"/>
        <end position="110"/>
    </location>
</feature>
<evidence type="ECO:0000256" key="5">
    <source>
        <dbReference type="ARBA" id="ARBA00022692"/>
    </source>
</evidence>
<keyword evidence="5 11" id="KW-0812">Transmembrane</keyword>
<keyword evidence="6" id="KW-0479">Metal-binding</keyword>
<comment type="subcellular location">
    <subcellularLocation>
        <location evidence="1">Membrane</location>
        <topology evidence="1">Multi-pass membrane protein</topology>
    </subcellularLocation>
</comment>
<proteinExistence type="inferred from homology"/>
<evidence type="ECO:0000313" key="18">
    <source>
        <dbReference type="Proteomes" id="UP000657200"/>
    </source>
</evidence>
<dbReference type="PANTHER" id="PTHR19271">
    <property type="entry name" value="CYTOCHROME B"/>
    <property type="match status" value="1"/>
</dbReference>
<evidence type="ECO:0000256" key="6">
    <source>
        <dbReference type="ARBA" id="ARBA00022723"/>
    </source>
</evidence>
<evidence type="ECO:0000256" key="8">
    <source>
        <dbReference type="ARBA" id="ARBA00022989"/>
    </source>
</evidence>
<keyword evidence="4 11" id="KW-0349">Heme</keyword>
<organism evidence="15 17">
    <name type="scientific">Acetobacter ghanensis</name>
    <dbReference type="NCBI Taxonomy" id="431306"/>
    <lineage>
        <taxon>Bacteria</taxon>
        <taxon>Pseudomonadati</taxon>
        <taxon>Pseudomonadota</taxon>
        <taxon>Alphaproteobacteria</taxon>
        <taxon>Acetobacterales</taxon>
        <taxon>Acetobacteraceae</taxon>
        <taxon>Acetobacter</taxon>
    </lineage>
</organism>
<comment type="subunit">
    <text evidence="2 11">The main subunits of complex b-c1 are: cytochrome b, cytochrome c1 and the Rieske protein.</text>
</comment>
<dbReference type="GO" id="GO:0016020">
    <property type="term" value="C:membrane"/>
    <property type="evidence" value="ECO:0007669"/>
    <property type="project" value="UniProtKB-SubCell"/>
</dbReference>
<feature type="transmembrane region" description="Helical" evidence="12">
    <location>
        <begin position="361"/>
        <end position="382"/>
    </location>
</feature>
<dbReference type="Pfam" id="PF00032">
    <property type="entry name" value="Cytochrom_B_C"/>
    <property type="match status" value="1"/>
</dbReference>
<dbReference type="EMBL" id="WOTE01000001">
    <property type="protein sequence ID" value="NHO38536.1"/>
    <property type="molecule type" value="Genomic_DNA"/>
</dbReference>
<evidence type="ECO:0000256" key="11">
    <source>
        <dbReference type="RuleBase" id="RU003385"/>
    </source>
</evidence>
<evidence type="ECO:0000256" key="2">
    <source>
        <dbReference type="ARBA" id="ARBA00011649"/>
    </source>
</evidence>
<sequence length="392" mass="42079">MAGKPVCQNGQSTGQTLQGHLGARARAYGRLPLPADLNWWWTVGAILCAILALMLLTGLTLTLAYTPDAGLAFGSVEGIERRLPAGWLLRAMHMTGASFFMLALYVHVLRGLYYRSYQSPRIGVWMSGCVLLAMAMITAFAGYVLPWGQMSYWGADVAGKAVGALPLIGGWLEGVFLGGDAPGTPTLHRMFALHFGLAFLIIGMVMGHIAVVHARGSSSPSARPASVTGVLPFHPYFTVRDMLAIVLVAVAFVAVLCFWPELIAEPANYRPANPLHTPADIEPEWYFLPFYGMMQAVPFKLGGLLLSGGAVAVLFAVPWLDRKVGDGQGVPTLARVAAMLLLVCSAVATAFAGAHHMQGNWLLVARLGMVGYYAYFLAYLPLCRVLQQGGKV</sequence>
<reference evidence="16 18" key="3">
    <citation type="journal article" date="2020" name="Int. J. Syst. Evol. Microbiol.">
        <title>Novel acetic acid bacteria from cider fermentations: Acetobacter conturbans sp. nov. and Acetobacter fallax sp. nov.</title>
        <authorList>
            <person name="Sombolestani A.S."/>
            <person name="Cleenwerck I."/>
            <person name="Cnockaert M."/>
            <person name="Borremans W."/>
            <person name="Wieme A.D."/>
            <person name="De Vuyst L."/>
            <person name="Vandamme P."/>
        </authorList>
    </citation>
    <scope>NUCLEOTIDE SEQUENCE [LARGE SCALE GENOMIC DNA]</scope>
    <source>
        <strain evidence="16 18">LMG 23848</strain>
    </source>
</reference>
<feature type="domain" description="Cytochrome b/b6 N-terminal region profile" evidence="13">
    <location>
        <begin position="1"/>
        <end position="221"/>
    </location>
</feature>
<dbReference type="SUPFAM" id="SSF81648">
    <property type="entry name" value="a domain/subunit of cytochrome bc1 complex (Ubiquinol-cytochrome c reductase)"/>
    <property type="match status" value="1"/>
</dbReference>
<comment type="similarity">
    <text evidence="11">Belongs to the cytochrome b family.</text>
</comment>
<dbReference type="RefSeq" id="WP_059023480.1">
    <property type="nucleotide sequence ID" value="NZ_LN609302.1"/>
</dbReference>
<evidence type="ECO:0000256" key="1">
    <source>
        <dbReference type="ARBA" id="ARBA00004141"/>
    </source>
</evidence>
<evidence type="ECO:0000256" key="4">
    <source>
        <dbReference type="ARBA" id="ARBA00022617"/>
    </source>
</evidence>
<evidence type="ECO:0000313" key="15">
    <source>
        <dbReference type="EMBL" id="CEF55271.1"/>
    </source>
</evidence>
<gene>
    <name evidence="15" type="primary">petB</name>
    <name evidence="15" type="ORF">AGA_1309</name>
    <name evidence="16" type="ORF">GOB80_02350</name>
</gene>
<keyword evidence="10 12" id="KW-0472">Membrane</keyword>
<feature type="transmembrane region" description="Helical" evidence="12">
    <location>
        <begin position="39"/>
        <end position="66"/>
    </location>
</feature>
<comment type="cofactor">
    <cofactor evidence="11">
        <name>heme b</name>
        <dbReference type="ChEBI" id="CHEBI:60344"/>
    </cofactor>
    <text evidence="11">Binds 2 heme groups non-covalently.</text>
</comment>
<dbReference type="Proteomes" id="UP000068250">
    <property type="component" value="Chromosome I"/>
</dbReference>
<name>A0A0U5F3U1_9PROT</name>
<dbReference type="Proteomes" id="UP000657200">
    <property type="component" value="Unassembled WGS sequence"/>
</dbReference>
<keyword evidence="18" id="KW-1185">Reference proteome</keyword>
<keyword evidence="15" id="KW-0560">Oxidoreductase</keyword>
<evidence type="ECO:0000313" key="17">
    <source>
        <dbReference type="Proteomes" id="UP000068250"/>
    </source>
</evidence>
<dbReference type="EMBL" id="LN609302">
    <property type="protein sequence ID" value="CEF55271.1"/>
    <property type="molecule type" value="Genomic_DNA"/>
</dbReference>
<evidence type="ECO:0000256" key="12">
    <source>
        <dbReference type="SAM" id="Phobius"/>
    </source>
</evidence>
<keyword evidence="11" id="KW-0679">Respiratory chain</keyword>
<feature type="transmembrane region" description="Helical" evidence="12">
    <location>
        <begin position="191"/>
        <end position="214"/>
    </location>
</feature>
<evidence type="ECO:0000259" key="14">
    <source>
        <dbReference type="PROSITE" id="PS51003"/>
    </source>
</evidence>
<feature type="transmembrane region" description="Helical" evidence="12">
    <location>
        <begin position="301"/>
        <end position="320"/>
    </location>
</feature>
<dbReference type="InterPro" id="IPR005798">
    <property type="entry name" value="Cyt_b/b6_C"/>
</dbReference>
<dbReference type="SUPFAM" id="SSF81342">
    <property type="entry name" value="Transmembrane di-heme cytochromes"/>
    <property type="match status" value="1"/>
</dbReference>
<feature type="domain" description="Cytochrome b/b6 C-terminal region profile" evidence="14">
    <location>
        <begin position="223"/>
        <end position="392"/>
    </location>
</feature>
<evidence type="ECO:0000256" key="3">
    <source>
        <dbReference type="ARBA" id="ARBA00022448"/>
    </source>
</evidence>
<feature type="transmembrane region" description="Helical" evidence="12">
    <location>
        <begin position="332"/>
        <end position="355"/>
    </location>
</feature>
<keyword evidence="9" id="KW-0408">Iron</keyword>
<feature type="transmembrane region" description="Helical" evidence="12">
    <location>
        <begin position="242"/>
        <end position="263"/>
    </location>
</feature>
<dbReference type="InterPro" id="IPR027387">
    <property type="entry name" value="Cytb/b6-like_sf"/>
</dbReference>
<dbReference type="InterPro" id="IPR036150">
    <property type="entry name" value="Cyt_b/b6_C_sf"/>
</dbReference>
<evidence type="ECO:0000256" key="10">
    <source>
        <dbReference type="ARBA" id="ARBA00023136"/>
    </source>
</evidence>
<reference evidence="15" key="1">
    <citation type="submission" date="2014-09" db="EMBL/GenBank/DDBJ databases">
        <authorList>
            <person name="Magalhaes I.L.F."/>
            <person name="Oliveira U."/>
            <person name="Santos F.R."/>
            <person name="Vidigal T.H.D.A."/>
            <person name="Brescovit A.D."/>
            <person name="Santos A.J."/>
        </authorList>
    </citation>
    <scope>NUCLEOTIDE SEQUENCE</scope>
    <source>
        <strain evidence="15">LMG 23848T</strain>
    </source>
</reference>
<keyword evidence="3 11" id="KW-0813">Transport</keyword>
<evidence type="ECO:0000256" key="9">
    <source>
        <dbReference type="ARBA" id="ARBA00023004"/>
    </source>
</evidence>
<evidence type="ECO:0000256" key="7">
    <source>
        <dbReference type="ARBA" id="ARBA00022982"/>
    </source>
</evidence>
<dbReference type="PANTHER" id="PTHR19271:SF16">
    <property type="entry name" value="CYTOCHROME B"/>
    <property type="match status" value="1"/>
</dbReference>
<dbReference type="GO" id="GO:0046872">
    <property type="term" value="F:metal ion binding"/>
    <property type="evidence" value="ECO:0007669"/>
    <property type="project" value="UniProtKB-KW"/>
</dbReference>
<protein>
    <recommendedName>
        <fullName evidence="11">Cytochrome b</fullName>
    </recommendedName>
</protein>
<keyword evidence="7 11" id="KW-0249">Electron transport</keyword>
<dbReference type="STRING" id="431306.AGA_1309"/>
<reference evidence="17" key="2">
    <citation type="submission" date="2014-09" db="EMBL/GenBank/DDBJ databases">
        <authorList>
            <person name="Illeghems K.G."/>
        </authorList>
    </citation>
    <scope>NUCLEOTIDE SEQUENCE [LARGE SCALE GENOMIC DNA]</scope>
    <source>
        <strain evidence="17">LMG 23848T</strain>
    </source>
</reference>
<dbReference type="InterPro" id="IPR005797">
    <property type="entry name" value="Cyt_b/b6_N"/>
</dbReference>
<feature type="transmembrane region" description="Helical" evidence="12">
    <location>
        <begin position="122"/>
        <end position="145"/>
    </location>
</feature>
<dbReference type="Gene3D" id="1.20.810.10">
    <property type="entry name" value="Cytochrome Bc1 Complex, Chain C"/>
    <property type="match status" value="1"/>
</dbReference>
<keyword evidence="8 12" id="KW-1133">Transmembrane helix</keyword>
<comment type="function">
    <text evidence="11">Component of the ubiquinol-cytochrome c reductase complex (complex III or cytochrome b-c1 complex), which is a respiratory chain that generates an electrochemical potential coupled to ATP synthesis.</text>
</comment>
<accession>A0A0U5F3U1</accession>
<dbReference type="GO" id="GO:0016491">
    <property type="term" value="F:oxidoreductase activity"/>
    <property type="evidence" value="ECO:0007669"/>
    <property type="project" value="UniProtKB-KW"/>
</dbReference>
<dbReference type="PROSITE" id="PS51002">
    <property type="entry name" value="CYTB_NTER"/>
    <property type="match status" value="1"/>
</dbReference>
<dbReference type="PATRIC" id="fig|431306.5.peg.1334"/>
<dbReference type="Pfam" id="PF00033">
    <property type="entry name" value="Cytochrome_B"/>
    <property type="match status" value="1"/>
</dbReference>
<evidence type="ECO:0000259" key="13">
    <source>
        <dbReference type="PROSITE" id="PS51002"/>
    </source>
</evidence>
<dbReference type="AlphaFoldDB" id="A0A0U5F3U1"/>